<sequence length="122" mass="14716">MSLFRKIRRSKPKAIKPLDEALEIIKSFQKLIELQAMHFDREKREVWIIKEAFWDGKDDNWKANFCQNLKMYMDILWDENKHGVNLNPIHLYAIDIDTKQKTEYIITYLAESKERKVLTDQT</sequence>
<dbReference type="Proteomes" id="UP000238157">
    <property type="component" value="Unassembled WGS sequence"/>
</dbReference>
<proteinExistence type="predicted"/>
<gene>
    <name evidence="1" type="ORF">CLW00_101225</name>
</gene>
<organism evidence="1 2">
    <name type="scientific">Mongoliibacter ruber</name>
    <dbReference type="NCBI Taxonomy" id="1750599"/>
    <lineage>
        <taxon>Bacteria</taxon>
        <taxon>Pseudomonadati</taxon>
        <taxon>Bacteroidota</taxon>
        <taxon>Cytophagia</taxon>
        <taxon>Cytophagales</taxon>
        <taxon>Cyclobacteriaceae</taxon>
        <taxon>Mongoliibacter</taxon>
    </lineage>
</organism>
<accession>A0A2T0WV35</accession>
<reference evidence="1 2" key="1">
    <citation type="submission" date="2018-03" db="EMBL/GenBank/DDBJ databases">
        <title>Genomic Encyclopedia of Archaeal and Bacterial Type Strains, Phase II (KMG-II): from individual species to whole genera.</title>
        <authorList>
            <person name="Goeker M."/>
        </authorList>
    </citation>
    <scope>NUCLEOTIDE SEQUENCE [LARGE SCALE GENOMIC DNA]</scope>
    <source>
        <strain evidence="1 2">DSM 27929</strain>
    </source>
</reference>
<dbReference type="EMBL" id="PVTR01000001">
    <property type="protein sequence ID" value="PRY90563.1"/>
    <property type="molecule type" value="Genomic_DNA"/>
</dbReference>
<name>A0A2T0WV35_9BACT</name>
<protein>
    <submittedName>
        <fullName evidence="1">Uncharacterized protein</fullName>
    </submittedName>
</protein>
<comment type="caution">
    <text evidence="1">The sequence shown here is derived from an EMBL/GenBank/DDBJ whole genome shotgun (WGS) entry which is preliminary data.</text>
</comment>
<dbReference type="RefSeq" id="WP_106131802.1">
    <property type="nucleotide sequence ID" value="NZ_PVTR01000001.1"/>
</dbReference>
<keyword evidence="2" id="KW-1185">Reference proteome</keyword>
<dbReference type="AlphaFoldDB" id="A0A2T0WV35"/>
<evidence type="ECO:0000313" key="1">
    <source>
        <dbReference type="EMBL" id="PRY90563.1"/>
    </source>
</evidence>
<evidence type="ECO:0000313" key="2">
    <source>
        <dbReference type="Proteomes" id="UP000238157"/>
    </source>
</evidence>